<gene>
    <name evidence="2" type="ORF">Clacol_003700</name>
</gene>
<proteinExistence type="predicted"/>
<keyword evidence="3" id="KW-1185">Reference proteome</keyword>
<evidence type="ECO:0000313" key="3">
    <source>
        <dbReference type="Proteomes" id="UP001050691"/>
    </source>
</evidence>
<dbReference type="EMBL" id="BPWL01000004">
    <property type="protein sequence ID" value="GJJ09477.1"/>
    <property type="molecule type" value="Genomic_DNA"/>
</dbReference>
<sequence length="139" mass="15236">MLRIVVARRVSNYSGLLVRWFSLMPPPSYSQLLDSTLVSDGSIPSDIVPQAPNRTGLWSTSQRLRPKPNSDPRFEQTVMDLQPAPLSAMELINDEPIRLVEGRRAVCDGVIGPLRRKKKGFKWAILGGGGGSKTPDPVG</sequence>
<organism evidence="2 3">
    <name type="scientific">Clathrus columnatus</name>
    <dbReference type="NCBI Taxonomy" id="1419009"/>
    <lineage>
        <taxon>Eukaryota</taxon>
        <taxon>Fungi</taxon>
        <taxon>Dikarya</taxon>
        <taxon>Basidiomycota</taxon>
        <taxon>Agaricomycotina</taxon>
        <taxon>Agaricomycetes</taxon>
        <taxon>Phallomycetidae</taxon>
        <taxon>Phallales</taxon>
        <taxon>Clathraceae</taxon>
        <taxon>Clathrus</taxon>
    </lineage>
</organism>
<evidence type="ECO:0000313" key="2">
    <source>
        <dbReference type="EMBL" id="GJJ09477.1"/>
    </source>
</evidence>
<reference evidence="2" key="1">
    <citation type="submission" date="2021-10" db="EMBL/GenBank/DDBJ databases">
        <title>De novo Genome Assembly of Clathrus columnatus (Basidiomycota, Fungi) Using Illumina and Nanopore Sequence Data.</title>
        <authorList>
            <person name="Ogiso-Tanaka E."/>
            <person name="Itagaki H."/>
            <person name="Hosoya T."/>
            <person name="Hosaka K."/>
        </authorList>
    </citation>
    <scope>NUCLEOTIDE SEQUENCE</scope>
    <source>
        <strain evidence="2">MO-923</strain>
    </source>
</reference>
<dbReference type="AlphaFoldDB" id="A0AAV5A7J3"/>
<comment type="caution">
    <text evidence="2">The sequence shown here is derived from an EMBL/GenBank/DDBJ whole genome shotgun (WGS) entry which is preliminary data.</text>
</comment>
<dbReference type="Proteomes" id="UP001050691">
    <property type="component" value="Unassembled WGS sequence"/>
</dbReference>
<evidence type="ECO:0000256" key="1">
    <source>
        <dbReference type="SAM" id="MobiDB-lite"/>
    </source>
</evidence>
<name>A0AAV5A7J3_9AGAM</name>
<accession>A0AAV5A7J3</accession>
<feature type="compositionally biased region" description="Polar residues" evidence="1">
    <location>
        <begin position="52"/>
        <end position="63"/>
    </location>
</feature>
<protein>
    <submittedName>
        <fullName evidence="2">Uncharacterized protein</fullName>
    </submittedName>
</protein>
<feature type="region of interest" description="Disordered" evidence="1">
    <location>
        <begin position="49"/>
        <end position="73"/>
    </location>
</feature>